<dbReference type="EMBL" id="MK182094">
    <property type="protein sequence ID" value="QCL09093.1"/>
    <property type="molecule type" value="Genomic_DNA"/>
</dbReference>
<gene>
    <name evidence="1" type="primary">dmxR2</name>
</gene>
<evidence type="ECO:0000313" key="1">
    <source>
        <dbReference type="EMBL" id="QCL09093.1"/>
    </source>
</evidence>
<dbReference type="Pfam" id="PF02458">
    <property type="entry name" value="Transferase"/>
    <property type="match status" value="1"/>
</dbReference>
<name>A0A4P8DJX7_CRYX8</name>
<protein>
    <submittedName>
        <fullName evidence="1">DmxR2</fullName>
    </submittedName>
</protein>
<organism evidence="1">
    <name type="scientific">Cryptosporiopsis sp. (strain 8999)</name>
    <dbReference type="NCBI Taxonomy" id="2572248"/>
    <lineage>
        <taxon>Eukaryota</taxon>
        <taxon>Fungi</taxon>
        <taxon>Dikarya</taxon>
        <taxon>Ascomycota</taxon>
        <taxon>Pezizomycotina</taxon>
        <taxon>Leotiomycetes</taxon>
        <taxon>Helotiales</taxon>
        <taxon>Dermateaceae</taxon>
        <taxon>Cryptosporiopsis</taxon>
    </lineage>
</organism>
<proteinExistence type="predicted"/>
<reference evidence="1" key="1">
    <citation type="journal article" date="2019" name="Chem. Sci.">
        <title>Structure revision of cryptosporioptides and determination of the genetic basis for dimeric xanthone biosynthesis in fungi.</title>
        <authorList>
            <person name="Greco C."/>
            <person name="de Mattos-Shipley K."/>
            <person name="Bailey A.M."/>
            <person name="Mulholland N.P."/>
            <person name="Vincent J.L."/>
            <person name="Willis C.L."/>
            <person name="Cox R.J."/>
            <person name="Simpson T.J."/>
        </authorList>
    </citation>
    <scope>NUCLEOTIDE SEQUENCE</scope>
    <source>
        <strain evidence="1">8999</strain>
    </source>
</reference>
<sequence>MFSMFARKPEAPPKVASDEVVSLPFFDDALLLAKSIHSHMYVFDKVLDVDKLEDAIERGLEFHIPTEFSKTRPLITRTRTKYETTIAGHPIGCRIPKPSDKPTVTMKAENLGIFFERECPSKLDDYIYQDRSVFGVHIVTFRDATLLITYGNHTAMDGFGRRAIFDAWILMLQGKEDAVPSPVDFHEDPLSQLGTDTSISHKLSSRRVSTFGLIGWALNNIVELAIRRPETRLICLPAGFVEKMRAAAMDELAATQTGTEKAFVSDGDIVVAWLARLSVHHLPPSNRNVTLQNVYSCRQMLTGSMLPKGRPYLSNCVAFFYSLLPIKDVMENPLSHTAQQVRTALQEQCTREQTEAYFSMVRETAPKKLPPMFGDSSMHLMIMSNWVKSNFFNLDFSAACVEKCDHPVTPRYIHAVQSPPNFKEMYIIVGKDAHGNYWLSACRSEQNWAVAKDAIERGDYMFEKQ</sequence>
<dbReference type="Gene3D" id="3.30.559.10">
    <property type="entry name" value="Chloramphenicol acetyltransferase-like domain"/>
    <property type="match status" value="1"/>
</dbReference>
<dbReference type="InterPro" id="IPR023213">
    <property type="entry name" value="CAT-like_dom_sf"/>
</dbReference>
<accession>A0A4P8DJX7</accession>
<dbReference type="AlphaFoldDB" id="A0A4P8DJX7"/>